<reference evidence="1 2" key="1">
    <citation type="submission" date="2018-06" db="EMBL/GenBank/DDBJ databases">
        <title>The draft genome sequence of Crocinitomix sp. SM1701.</title>
        <authorList>
            <person name="Zhang X."/>
        </authorList>
    </citation>
    <scope>NUCLEOTIDE SEQUENCE [LARGE SCALE GENOMIC DNA]</scope>
    <source>
        <strain evidence="1 2">SM1701</strain>
    </source>
</reference>
<evidence type="ECO:0000313" key="1">
    <source>
        <dbReference type="EMBL" id="PZE15772.1"/>
    </source>
</evidence>
<gene>
    <name evidence="1" type="ORF">DNU06_16490</name>
</gene>
<protein>
    <recommendedName>
        <fullName evidence="3">Gliding motility-associated C-terminal domain-containing protein</fullName>
    </recommendedName>
</protein>
<dbReference type="EMBL" id="QKSB01000017">
    <property type="protein sequence ID" value="PZE15772.1"/>
    <property type="molecule type" value="Genomic_DNA"/>
</dbReference>
<comment type="caution">
    <text evidence="1">The sequence shown here is derived from an EMBL/GenBank/DDBJ whole genome shotgun (WGS) entry which is preliminary data.</text>
</comment>
<dbReference type="Proteomes" id="UP000249248">
    <property type="component" value="Unassembled WGS sequence"/>
</dbReference>
<accession>A0A2W1NJH8</accession>
<name>A0A2W1NJH8_9FLAO</name>
<evidence type="ECO:0008006" key="3">
    <source>
        <dbReference type="Google" id="ProtNLM"/>
    </source>
</evidence>
<dbReference type="Pfam" id="PF13585">
    <property type="entry name" value="CHU_C"/>
    <property type="match status" value="1"/>
</dbReference>
<evidence type="ECO:0000313" key="2">
    <source>
        <dbReference type="Proteomes" id="UP000249248"/>
    </source>
</evidence>
<dbReference type="AlphaFoldDB" id="A0A2W1NJH8"/>
<keyword evidence="2" id="KW-1185">Reference proteome</keyword>
<sequence>MLMTFNLTYHLKLYKRVSACIVLVLLFFSCQKEEIVPNAEIYKDIDIYIPNTITTNTYGNSVFTVEIAITNDSINDFHFIIFNKMKYKVFESFNAYETTWNGQYNNEFVPSDVYTWELNFRLGNGKKKFLAGHVFVLS</sequence>
<organism evidence="1 2">
    <name type="scientific">Putridiphycobacter roseus</name>
    <dbReference type="NCBI Taxonomy" id="2219161"/>
    <lineage>
        <taxon>Bacteria</taxon>
        <taxon>Pseudomonadati</taxon>
        <taxon>Bacteroidota</taxon>
        <taxon>Flavobacteriia</taxon>
        <taxon>Flavobacteriales</taxon>
        <taxon>Crocinitomicaceae</taxon>
        <taxon>Putridiphycobacter</taxon>
    </lineage>
</organism>
<proteinExistence type="predicted"/>